<accession>A0A0L7RH25</accession>
<keyword evidence="2" id="KW-1185">Reference proteome</keyword>
<protein>
    <submittedName>
        <fullName evidence="1">Uncharacterized protein</fullName>
    </submittedName>
</protein>
<name>A0A0L7RH25_9HYME</name>
<evidence type="ECO:0000313" key="1">
    <source>
        <dbReference type="EMBL" id="KOC70114.1"/>
    </source>
</evidence>
<feature type="non-terminal residue" evidence="1">
    <location>
        <position position="1"/>
    </location>
</feature>
<dbReference type="Proteomes" id="UP000053825">
    <property type="component" value="Unassembled WGS sequence"/>
</dbReference>
<organism evidence="1 2">
    <name type="scientific">Habropoda laboriosa</name>
    <dbReference type="NCBI Taxonomy" id="597456"/>
    <lineage>
        <taxon>Eukaryota</taxon>
        <taxon>Metazoa</taxon>
        <taxon>Ecdysozoa</taxon>
        <taxon>Arthropoda</taxon>
        <taxon>Hexapoda</taxon>
        <taxon>Insecta</taxon>
        <taxon>Pterygota</taxon>
        <taxon>Neoptera</taxon>
        <taxon>Endopterygota</taxon>
        <taxon>Hymenoptera</taxon>
        <taxon>Apocrita</taxon>
        <taxon>Aculeata</taxon>
        <taxon>Apoidea</taxon>
        <taxon>Anthophila</taxon>
        <taxon>Apidae</taxon>
        <taxon>Habropoda</taxon>
    </lineage>
</organism>
<sequence length="77" mass="8658">RFKFNLGGPGGRIRRLFVGVVGSMAQYGPPVWAGDPIARRCSREKLRRVKRHLAHQGYRTTSHAVAAALVRLIPFEF</sequence>
<evidence type="ECO:0000313" key="2">
    <source>
        <dbReference type="Proteomes" id="UP000053825"/>
    </source>
</evidence>
<reference evidence="1 2" key="1">
    <citation type="submission" date="2015-07" db="EMBL/GenBank/DDBJ databases">
        <title>The genome of Habropoda laboriosa.</title>
        <authorList>
            <person name="Pan H."/>
            <person name="Kapheim K."/>
        </authorList>
    </citation>
    <scope>NUCLEOTIDE SEQUENCE [LARGE SCALE GENOMIC DNA]</scope>
    <source>
        <strain evidence="1">0110345459</strain>
    </source>
</reference>
<dbReference type="AlphaFoldDB" id="A0A0L7RH25"/>
<dbReference type="EMBL" id="KQ414594">
    <property type="protein sequence ID" value="KOC70114.1"/>
    <property type="molecule type" value="Genomic_DNA"/>
</dbReference>
<proteinExistence type="predicted"/>
<gene>
    <name evidence="1" type="ORF">WH47_08375</name>
</gene>